<gene>
    <name evidence="1" type="ordered locus">Runsl_1257</name>
</gene>
<reference evidence="1 2" key="2">
    <citation type="journal article" date="2012" name="Stand. Genomic Sci.">
        <title>Complete genome sequence of the aquatic bacterium Runella slithyformis type strain (LSU 4(T)).</title>
        <authorList>
            <person name="Copeland A."/>
            <person name="Zhang X."/>
            <person name="Misra M."/>
            <person name="Lapidus A."/>
            <person name="Nolan M."/>
            <person name="Lucas S."/>
            <person name="Deshpande S."/>
            <person name="Cheng J.F."/>
            <person name="Tapia R."/>
            <person name="Goodwin L.A."/>
            <person name="Pitluck S."/>
            <person name="Liolios K."/>
            <person name="Pagani I."/>
            <person name="Ivanova N."/>
            <person name="Mikhailova N."/>
            <person name="Pati A."/>
            <person name="Chen A."/>
            <person name="Palaniappan K."/>
            <person name="Land M."/>
            <person name="Hauser L."/>
            <person name="Pan C."/>
            <person name="Jeffries C.D."/>
            <person name="Detter J.C."/>
            <person name="Brambilla E.M."/>
            <person name="Rohde M."/>
            <person name="Djao O.D."/>
            <person name="Goker M."/>
            <person name="Sikorski J."/>
            <person name="Tindall B.J."/>
            <person name="Woyke T."/>
            <person name="Bristow J."/>
            <person name="Eisen J.A."/>
            <person name="Markowitz V."/>
            <person name="Hugenholtz P."/>
            <person name="Kyrpides N.C."/>
            <person name="Klenk H.P."/>
            <person name="Mavromatis K."/>
        </authorList>
    </citation>
    <scope>NUCLEOTIDE SEQUENCE [LARGE SCALE GENOMIC DNA]</scope>
    <source>
        <strain evidence="2">ATCC 29530 / DSM 19594 / LMG 11500 / NCIMB 11436 / LSU 4</strain>
    </source>
</reference>
<proteinExistence type="predicted"/>
<dbReference type="AlphaFoldDB" id="A0A7U4E527"/>
<dbReference type="RefSeq" id="WP_013927003.1">
    <property type="nucleotide sequence ID" value="NC_015703.1"/>
</dbReference>
<reference evidence="2" key="1">
    <citation type="submission" date="2011-06" db="EMBL/GenBank/DDBJ databases">
        <title>The complete genome of chromosome of Runella slithyformis DSM 19594.</title>
        <authorList>
            <consortium name="US DOE Joint Genome Institute (JGI-PGF)"/>
            <person name="Lucas S."/>
            <person name="Han J."/>
            <person name="Lapidus A."/>
            <person name="Bruce D."/>
            <person name="Goodwin L."/>
            <person name="Pitluck S."/>
            <person name="Peters L."/>
            <person name="Kyrpides N."/>
            <person name="Mavromatis K."/>
            <person name="Ivanova N."/>
            <person name="Ovchinnikova G."/>
            <person name="Zhang X."/>
            <person name="Misra M."/>
            <person name="Detter J.C."/>
            <person name="Tapia R."/>
            <person name="Han C."/>
            <person name="Land M."/>
            <person name="Hauser L."/>
            <person name="Markowitz V."/>
            <person name="Cheng J.-F."/>
            <person name="Hugenholtz P."/>
            <person name="Woyke T."/>
            <person name="Wu D."/>
            <person name="Tindall B."/>
            <person name="Faehrich R."/>
            <person name="Brambilla E."/>
            <person name="Klenk H.-P."/>
            <person name="Eisen J.A."/>
        </authorList>
    </citation>
    <scope>NUCLEOTIDE SEQUENCE [LARGE SCALE GENOMIC DNA]</scope>
    <source>
        <strain evidence="2">ATCC 29530 / DSM 19594 / LMG 11500 / NCIMB 11436 / LSU 4</strain>
    </source>
</reference>
<dbReference type="EMBL" id="CP002859">
    <property type="protein sequence ID" value="AEI47684.1"/>
    <property type="molecule type" value="Genomic_DNA"/>
</dbReference>
<sequence length="57" mass="6354">MKKKTTKRPSAKQKAVRAKFAKMNQLAQKSIIDAAKQGKKIPTRKAALRAAAKKVYK</sequence>
<organism evidence="1 2">
    <name type="scientific">Runella slithyformis (strain ATCC 29530 / DSM 19594 / LMG 11500 / NCIMB 11436 / LSU 4)</name>
    <dbReference type="NCBI Taxonomy" id="761193"/>
    <lineage>
        <taxon>Bacteria</taxon>
        <taxon>Pseudomonadati</taxon>
        <taxon>Bacteroidota</taxon>
        <taxon>Cytophagia</taxon>
        <taxon>Cytophagales</taxon>
        <taxon>Spirosomataceae</taxon>
        <taxon>Runella</taxon>
    </lineage>
</organism>
<dbReference type="KEGG" id="rsi:Runsl_1257"/>
<dbReference type="Proteomes" id="UP000000493">
    <property type="component" value="Chromosome"/>
</dbReference>
<evidence type="ECO:0000313" key="2">
    <source>
        <dbReference type="Proteomes" id="UP000000493"/>
    </source>
</evidence>
<accession>A0A7U4E527</accession>
<evidence type="ECO:0000313" key="1">
    <source>
        <dbReference type="EMBL" id="AEI47684.1"/>
    </source>
</evidence>
<keyword evidence="2" id="KW-1185">Reference proteome</keyword>
<name>A0A7U4E527_RUNSL</name>
<protein>
    <submittedName>
        <fullName evidence="1">Uncharacterized protein</fullName>
    </submittedName>
</protein>